<accession>A0A1C5K3I7</accession>
<keyword evidence="2" id="KW-1185">Reference proteome</keyword>
<organism evidence="1 2">
    <name type="scientific">Micromonospora siamensis</name>
    <dbReference type="NCBI Taxonomy" id="299152"/>
    <lineage>
        <taxon>Bacteria</taxon>
        <taxon>Bacillati</taxon>
        <taxon>Actinomycetota</taxon>
        <taxon>Actinomycetes</taxon>
        <taxon>Micromonosporales</taxon>
        <taxon>Micromonosporaceae</taxon>
        <taxon>Micromonospora</taxon>
    </lineage>
</organism>
<protein>
    <submittedName>
        <fullName evidence="1">Predicted nucleic acid-binding protein, contains PIN domain</fullName>
    </submittedName>
</protein>
<dbReference type="RefSeq" id="WP_088973096.1">
    <property type="nucleotide sequence ID" value="NZ_JBHLYF010000033.1"/>
</dbReference>
<dbReference type="InterPro" id="IPR021799">
    <property type="entry name" value="PIN-like_prokaryotic"/>
</dbReference>
<reference evidence="1 2" key="1">
    <citation type="submission" date="2016-06" db="EMBL/GenBank/DDBJ databases">
        <authorList>
            <person name="Kjaerup R.B."/>
            <person name="Dalgaard T.S."/>
            <person name="Juul-Madsen H.R."/>
        </authorList>
    </citation>
    <scope>NUCLEOTIDE SEQUENCE [LARGE SCALE GENOMIC DNA]</scope>
    <source>
        <strain evidence="1 2">DSM 45097</strain>
    </source>
</reference>
<gene>
    <name evidence="1" type="ORF">GA0074704_5444</name>
</gene>
<evidence type="ECO:0000313" key="2">
    <source>
        <dbReference type="Proteomes" id="UP000198210"/>
    </source>
</evidence>
<proteinExistence type="predicted"/>
<dbReference type="PANTHER" id="PTHR39550">
    <property type="entry name" value="SLL0658 PROTEIN"/>
    <property type="match status" value="1"/>
</dbReference>
<dbReference type="EMBL" id="LT607751">
    <property type="protein sequence ID" value="SCG77364.1"/>
    <property type="molecule type" value="Genomic_DNA"/>
</dbReference>
<sequence>MNAEDGAAAHDEEREILVFDTSPLVHFARQNWLGVLKAVVGDRLALVPDVVVDELQQFAAVDSRVKAVLEASWIEPRELRSPAEILAFAEFSQFLVRGERNKGEAGVLALASTIGGIAVVDDGAGRKAAQRAGVHLRGTLGLLCDAIRKNLLTIALVSALADDLLASEYRLPFKHGEFEKWAIENGLC</sequence>
<name>A0A1C5K3I7_9ACTN</name>
<dbReference type="PANTHER" id="PTHR39550:SF1">
    <property type="entry name" value="SLL0658 PROTEIN"/>
    <property type="match status" value="1"/>
</dbReference>
<evidence type="ECO:0000313" key="1">
    <source>
        <dbReference type="EMBL" id="SCG77364.1"/>
    </source>
</evidence>
<dbReference type="AlphaFoldDB" id="A0A1C5K3I7"/>
<dbReference type="Pfam" id="PF11848">
    <property type="entry name" value="DUF3368"/>
    <property type="match status" value="1"/>
</dbReference>
<dbReference type="Proteomes" id="UP000198210">
    <property type="component" value="Chromosome I"/>
</dbReference>